<proteinExistence type="predicted"/>
<evidence type="ECO:0000313" key="1">
    <source>
        <dbReference type="EMBL" id="EIM29400.1"/>
    </source>
</evidence>
<protein>
    <submittedName>
        <fullName evidence="1">Uncharacterized protein</fullName>
    </submittedName>
</protein>
<dbReference type="AlphaFoldDB" id="I4YZK8"/>
<name>I4YZK8_9HYPH</name>
<accession>I4YZK8</accession>
<dbReference type="eggNOG" id="ENOG5033FZ6">
    <property type="taxonomic scope" value="Bacteria"/>
</dbReference>
<sequence length="95" mass="10374">MSLSLQPVRVATGWDEEGMLVYGEQERLLAVLTHLSADNEVAPDHWYLEAGFGLASGKDHPIFVDLDAALAWLRQCTSHQAPPGRGRPKALHSLG</sequence>
<keyword evidence="2" id="KW-1185">Reference proteome</keyword>
<dbReference type="EMBL" id="JH660641">
    <property type="protein sequence ID" value="EIM29400.1"/>
    <property type="molecule type" value="Genomic_DNA"/>
</dbReference>
<reference evidence="1 2" key="1">
    <citation type="submission" date="2012-02" db="EMBL/GenBank/DDBJ databases">
        <title>Improved High-Quality Draft sequence of Microvirga sp. WSM3557.</title>
        <authorList>
            <consortium name="US DOE Joint Genome Institute"/>
            <person name="Lucas S."/>
            <person name="Han J."/>
            <person name="Lapidus A."/>
            <person name="Cheng J.-F."/>
            <person name="Goodwin L."/>
            <person name="Pitluck S."/>
            <person name="Peters L."/>
            <person name="Zhang X."/>
            <person name="Detter J.C."/>
            <person name="Han C."/>
            <person name="Tapia R."/>
            <person name="Land M."/>
            <person name="Hauser L."/>
            <person name="Kyrpides N."/>
            <person name="Ivanova N."/>
            <person name="Pagani I."/>
            <person name="Brau L."/>
            <person name="Yates R."/>
            <person name="O'Hara G."/>
            <person name="Rui T."/>
            <person name="Howieson J."/>
            <person name="Reeve W."/>
            <person name="Woyke T."/>
        </authorList>
    </citation>
    <scope>NUCLEOTIDE SEQUENCE [LARGE SCALE GENOMIC DNA]</scope>
    <source>
        <strain evidence="1 2">WSM3557</strain>
    </source>
</reference>
<organism evidence="1 2">
    <name type="scientific">Microvirga lotononidis</name>
    <dbReference type="NCBI Taxonomy" id="864069"/>
    <lineage>
        <taxon>Bacteria</taxon>
        <taxon>Pseudomonadati</taxon>
        <taxon>Pseudomonadota</taxon>
        <taxon>Alphaproteobacteria</taxon>
        <taxon>Hyphomicrobiales</taxon>
        <taxon>Methylobacteriaceae</taxon>
        <taxon>Microvirga</taxon>
    </lineage>
</organism>
<dbReference type="PATRIC" id="fig|864069.3.peg.2062"/>
<dbReference type="Proteomes" id="UP000003947">
    <property type="component" value="Unassembled WGS sequence"/>
</dbReference>
<evidence type="ECO:0000313" key="2">
    <source>
        <dbReference type="Proteomes" id="UP000003947"/>
    </source>
</evidence>
<dbReference type="STRING" id="864069.MicloDRAFT_00018740"/>
<gene>
    <name evidence="1" type="ORF">MicloDRAFT_00018740</name>
</gene>
<dbReference type="HOGENOM" id="CLU_178572_0_0_5"/>